<evidence type="ECO:0000256" key="1">
    <source>
        <dbReference type="SAM" id="SignalP"/>
    </source>
</evidence>
<feature type="chain" id="PRO_5012145250" description="Lipoprotein" evidence="1">
    <location>
        <begin position="32"/>
        <end position="173"/>
    </location>
</feature>
<keyword evidence="1" id="KW-0732">Signal</keyword>
<dbReference type="STRING" id="1416806.CAL12_23110"/>
<dbReference type="EMBL" id="CP021108">
    <property type="protein sequence ID" value="ARP84701.1"/>
    <property type="molecule type" value="Genomic_DNA"/>
</dbReference>
<sequence length="173" mass="19044">MDHPLPPPALRRHAGAILLLATGLLAGCANIAATPAGTPLADMESQYGTPSYTCTRPDGARRVVWSQLPSGSYAWGTDLDAQGRAVRMETLMSPEHFALLRQGDWTPEAVRCEFGPPGRVGAVGLGEKHEVVWSYYYVLDGRWHSVMYVYFGPNGDKVTHYHSGPDQRYQRSE</sequence>
<dbReference type="RefSeq" id="WP_232464608.1">
    <property type="nucleotide sequence ID" value="NZ_CP021108.1"/>
</dbReference>
<name>A0A1W6YUK6_9BORD</name>
<gene>
    <name evidence="2" type="ORF">CAL12_23110</name>
</gene>
<accession>A0A1W6YUK6</accession>
<evidence type="ECO:0000313" key="2">
    <source>
        <dbReference type="EMBL" id="ARP84701.1"/>
    </source>
</evidence>
<feature type="signal peptide" evidence="1">
    <location>
        <begin position="1"/>
        <end position="31"/>
    </location>
</feature>
<proteinExistence type="predicted"/>
<protein>
    <recommendedName>
        <fullName evidence="4">Lipoprotein</fullName>
    </recommendedName>
</protein>
<reference evidence="2 3" key="1">
    <citation type="submission" date="2017-05" db="EMBL/GenBank/DDBJ databases">
        <title>Complete and WGS of Bordetella genogroups.</title>
        <authorList>
            <person name="Spilker T."/>
            <person name="LiPuma J."/>
        </authorList>
    </citation>
    <scope>NUCLEOTIDE SEQUENCE [LARGE SCALE GENOMIC DNA]</scope>
    <source>
        <strain evidence="2 3">AU19157</strain>
    </source>
</reference>
<evidence type="ECO:0008006" key="4">
    <source>
        <dbReference type="Google" id="ProtNLM"/>
    </source>
</evidence>
<organism evidence="2 3">
    <name type="scientific">Bordetella genomosp. 8</name>
    <dbReference type="NCBI Taxonomy" id="1416806"/>
    <lineage>
        <taxon>Bacteria</taxon>
        <taxon>Pseudomonadati</taxon>
        <taxon>Pseudomonadota</taxon>
        <taxon>Betaproteobacteria</taxon>
        <taxon>Burkholderiales</taxon>
        <taxon>Alcaligenaceae</taxon>
        <taxon>Bordetella</taxon>
    </lineage>
</organism>
<evidence type="ECO:0000313" key="3">
    <source>
        <dbReference type="Proteomes" id="UP000194151"/>
    </source>
</evidence>
<dbReference type="KEGG" id="bgv:CAL12_23110"/>
<dbReference type="AlphaFoldDB" id="A0A1W6YUK6"/>
<keyword evidence="3" id="KW-1185">Reference proteome</keyword>
<dbReference type="Proteomes" id="UP000194151">
    <property type="component" value="Chromosome"/>
</dbReference>